<comment type="catalytic activity">
    <reaction evidence="4">
        <text>L-threonyl-[protein] + ATP = O-phospho-L-threonyl-[protein] + ADP + H(+)</text>
        <dbReference type="Rhea" id="RHEA:46608"/>
        <dbReference type="Rhea" id="RHEA-COMP:11060"/>
        <dbReference type="Rhea" id="RHEA-COMP:11605"/>
        <dbReference type="ChEBI" id="CHEBI:15378"/>
        <dbReference type="ChEBI" id="CHEBI:30013"/>
        <dbReference type="ChEBI" id="CHEBI:30616"/>
        <dbReference type="ChEBI" id="CHEBI:61977"/>
        <dbReference type="ChEBI" id="CHEBI:456216"/>
        <dbReference type="EC" id="2.7.11.1"/>
    </reaction>
</comment>
<keyword evidence="3" id="KW-0418">Kinase</keyword>
<evidence type="ECO:0000313" key="7">
    <source>
        <dbReference type="Proteomes" id="UP000813463"/>
    </source>
</evidence>
<gene>
    <name evidence="8" type="primary">LOC130465143</name>
</gene>
<name>A0ABM3R394_SPIOL</name>
<feature type="domain" description="Protein kinase" evidence="6">
    <location>
        <begin position="1"/>
        <end position="114"/>
    </location>
</feature>
<dbReference type="InterPro" id="IPR011009">
    <property type="entry name" value="Kinase-like_dom_sf"/>
</dbReference>
<accession>A0ABM3R394</accession>
<reference evidence="7" key="1">
    <citation type="journal article" date="2021" name="Nat. Commun.">
        <title>Genomic analyses provide insights into spinach domestication and the genetic basis of agronomic traits.</title>
        <authorList>
            <person name="Cai X."/>
            <person name="Sun X."/>
            <person name="Xu C."/>
            <person name="Sun H."/>
            <person name="Wang X."/>
            <person name="Ge C."/>
            <person name="Zhang Z."/>
            <person name="Wang Q."/>
            <person name="Fei Z."/>
            <person name="Jiao C."/>
            <person name="Wang Q."/>
        </authorList>
    </citation>
    <scope>NUCLEOTIDE SEQUENCE [LARGE SCALE GENOMIC DNA]</scope>
    <source>
        <strain evidence="7">cv. Varoflay</strain>
    </source>
</reference>
<evidence type="ECO:0000256" key="3">
    <source>
        <dbReference type="ARBA" id="ARBA00022777"/>
    </source>
</evidence>
<protein>
    <recommendedName>
        <fullName evidence="1">non-specific serine/threonine protein kinase</fullName>
        <ecNumber evidence="1">2.7.11.1</ecNumber>
    </recommendedName>
</protein>
<keyword evidence="3" id="KW-0808">Transferase</keyword>
<dbReference type="Gene3D" id="1.10.510.10">
    <property type="entry name" value="Transferase(Phosphotransferase) domain 1"/>
    <property type="match status" value="1"/>
</dbReference>
<dbReference type="EC" id="2.7.11.1" evidence="1"/>
<dbReference type="PANTHER" id="PTHR13902">
    <property type="entry name" value="SERINE/THREONINE-PROTEIN KINASE WNK WITH NO LYSINE -RELATED"/>
    <property type="match status" value="1"/>
</dbReference>
<evidence type="ECO:0000256" key="1">
    <source>
        <dbReference type="ARBA" id="ARBA00012513"/>
    </source>
</evidence>
<dbReference type="InterPro" id="IPR000719">
    <property type="entry name" value="Prot_kinase_dom"/>
</dbReference>
<dbReference type="InterPro" id="IPR050588">
    <property type="entry name" value="WNK_Ser-Thr_kinase"/>
</dbReference>
<keyword evidence="2" id="KW-0723">Serine/threonine-protein kinase</keyword>
<keyword evidence="7" id="KW-1185">Reference proteome</keyword>
<comment type="catalytic activity">
    <reaction evidence="5">
        <text>L-seryl-[protein] + ATP = O-phospho-L-seryl-[protein] + ADP + H(+)</text>
        <dbReference type="Rhea" id="RHEA:17989"/>
        <dbReference type="Rhea" id="RHEA-COMP:9863"/>
        <dbReference type="Rhea" id="RHEA-COMP:11604"/>
        <dbReference type="ChEBI" id="CHEBI:15378"/>
        <dbReference type="ChEBI" id="CHEBI:29999"/>
        <dbReference type="ChEBI" id="CHEBI:30616"/>
        <dbReference type="ChEBI" id="CHEBI:83421"/>
        <dbReference type="ChEBI" id="CHEBI:456216"/>
        <dbReference type="EC" id="2.7.11.1"/>
    </reaction>
</comment>
<dbReference type="RefSeq" id="XP_056690092.1">
    <property type="nucleotide sequence ID" value="XM_056834114.1"/>
</dbReference>
<dbReference type="Proteomes" id="UP000813463">
    <property type="component" value="Chromosome 1"/>
</dbReference>
<evidence type="ECO:0000259" key="6">
    <source>
        <dbReference type="PROSITE" id="PS50011"/>
    </source>
</evidence>
<organism evidence="7 8">
    <name type="scientific">Spinacia oleracea</name>
    <name type="common">Spinach</name>
    <dbReference type="NCBI Taxonomy" id="3562"/>
    <lineage>
        <taxon>Eukaryota</taxon>
        <taxon>Viridiplantae</taxon>
        <taxon>Streptophyta</taxon>
        <taxon>Embryophyta</taxon>
        <taxon>Tracheophyta</taxon>
        <taxon>Spermatophyta</taxon>
        <taxon>Magnoliopsida</taxon>
        <taxon>eudicotyledons</taxon>
        <taxon>Gunneridae</taxon>
        <taxon>Pentapetalae</taxon>
        <taxon>Caryophyllales</taxon>
        <taxon>Chenopodiaceae</taxon>
        <taxon>Chenopodioideae</taxon>
        <taxon>Anserineae</taxon>
        <taxon>Spinacia</taxon>
    </lineage>
</organism>
<evidence type="ECO:0000256" key="4">
    <source>
        <dbReference type="ARBA" id="ARBA00047899"/>
    </source>
</evidence>
<proteinExistence type="predicted"/>
<sequence length="217" mass="24270">MVGRPEMAAATMAKKPQICGPPMYIAPEAFQGKYNELVDIYSLGICVLEMVTREDDFYSEYSKTEEVLEKVKAGIKPVALRNVTDPQVKEFIDKCLAPADKRPSANDLLNDPFLTTSVSGTSTTRTNSSLTESEGLLISRLLQFVKEMDSGNRKFKLQGRIKDNAMIQMKLSITDNAMIANFDLELSPEIVTARQFVMENIATQIHLSRVLLQELDK</sequence>
<reference evidence="8" key="2">
    <citation type="submission" date="2025-08" db="UniProtKB">
        <authorList>
            <consortium name="RefSeq"/>
        </authorList>
    </citation>
    <scope>IDENTIFICATION</scope>
    <source>
        <tissue evidence="8">Leaf</tissue>
    </source>
</reference>
<evidence type="ECO:0000313" key="8">
    <source>
        <dbReference type="RefSeq" id="XP_056690092.1"/>
    </source>
</evidence>
<dbReference type="SUPFAM" id="SSF56112">
    <property type="entry name" value="Protein kinase-like (PK-like)"/>
    <property type="match status" value="1"/>
</dbReference>
<dbReference type="GeneID" id="130465143"/>
<dbReference type="PROSITE" id="PS50011">
    <property type="entry name" value="PROTEIN_KINASE_DOM"/>
    <property type="match status" value="1"/>
</dbReference>
<evidence type="ECO:0000256" key="2">
    <source>
        <dbReference type="ARBA" id="ARBA00022527"/>
    </source>
</evidence>
<evidence type="ECO:0000256" key="5">
    <source>
        <dbReference type="ARBA" id="ARBA00048679"/>
    </source>
</evidence>
<dbReference type="Pfam" id="PF00069">
    <property type="entry name" value="Pkinase"/>
    <property type="match status" value="1"/>
</dbReference>